<proteinExistence type="predicted"/>
<dbReference type="RefSeq" id="WP_249300964.1">
    <property type="nucleotide sequence ID" value="NZ_CP060634.1"/>
</dbReference>
<dbReference type="InterPro" id="IPR036412">
    <property type="entry name" value="HAD-like_sf"/>
</dbReference>
<dbReference type="InterPro" id="IPR000150">
    <property type="entry name" value="Cof"/>
</dbReference>
<name>A0A7G9G135_9FIRM</name>
<dbReference type="InterPro" id="IPR023214">
    <property type="entry name" value="HAD_sf"/>
</dbReference>
<protein>
    <submittedName>
        <fullName evidence="1">HAD family phosphatase</fullName>
    </submittedName>
</protein>
<dbReference type="SFLD" id="SFLDG01140">
    <property type="entry name" value="C2.B:_Phosphomannomutase_and_P"/>
    <property type="match status" value="1"/>
</dbReference>
<sequence length="267" mass="29106">MCAFQAVFCDIDGTLLDSSHQITPDTKEKIRTLHGNGIPFVLVSARMPAAIYPIQEELGIHAPIISYGGALILDKDKNTLSSTGLSLSLAAEIETHVPLDTDTYCFCVYSYDKWITRDSLHPIIRREEEVTQVISMTGSMETLLGPEDPVHKLMCFGPSGLLDQIAGQLKSEFPQCTIYKSFHTLLEIMDGRASKSKAVHTLCKKLGISPQNAAAFGDNYNDVDMLQAVGCGIAMGNAPEEVKRMASGVTGDHDHEGLLQALNHLFP</sequence>
<dbReference type="NCBIfam" id="TIGR01484">
    <property type="entry name" value="HAD-SF-IIB"/>
    <property type="match status" value="1"/>
</dbReference>
<dbReference type="PANTHER" id="PTHR10000">
    <property type="entry name" value="PHOSPHOSERINE PHOSPHATASE"/>
    <property type="match status" value="1"/>
</dbReference>
<dbReference type="GO" id="GO:0016791">
    <property type="term" value="F:phosphatase activity"/>
    <property type="evidence" value="ECO:0007669"/>
    <property type="project" value="TreeGrafter"/>
</dbReference>
<gene>
    <name evidence="1" type="ORF">H9Q78_08515</name>
</gene>
<accession>A0A7G9G135</accession>
<dbReference type="SFLD" id="SFLDS00003">
    <property type="entry name" value="Haloacid_Dehalogenase"/>
    <property type="match status" value="1"/>
</dbReference>
<dbReference type="PROSITE" id="PS01229">
    <property type="entry name" value="COF_2"/>
    <property type="match status" value="1"/>
</dbReference>
<dbReference type="PANTHER" id="PTHR10000:SF8">
    <property type="entry name" value="HAD SUPERFAMILY HYDROLASE-LIKE, TYPE 3"/>
    <property type="match status" value="1"/>
</dbReference>
<dbReference type="Gene3D" id="3.40.50.1000">
    <property type="entry name" value="HAD superfamily/HAD-like"/>
    <property type="match status" value="1"/>
</dbReference>
<dbReference type="InterPro" id="IPR006379">
    <property type="entry name" value="HAD-SF_hydro_IIB"/>
</dbReference>
<dbReference type="AlphaFoldDB" id="A0A7G9G135"/>
<dbReference type="KEGG" id="qdo:H9Q78_08515"/>
<evidence type="ECO:0000313" key="1">
    <source>
        <dbReference type="EMBL" id="QNM04517.1"/>
    </source>
</evidence>
<evidence type="ECO:0000313" key="2">
    <source>
        <dbReference type="Proteomes" id="UP000515823"/>
    </source>
</evidence>
<dbReference type="Pfam" id="PF08282">
    <property type="entry name" value="Hydrolase_3"/>
    <property type="match status" value="1"/>
</dbReference>
<dbReference type="Gene3D" id="3.30.1240.10">
    <property type="match status" value="1"/>
</dbReference>
<dbReference type="EMBL" id="CP060634">
    <property type="protein sequence ID" value="QNM04517.1"/>
    <property type="molecule type" value="Genomic_DNA"/>
</dbReference>
<reference evidence="1 2" key="1">
    <citation type="submission" date="2020-08" db="EMBL/GenBank/DDBJ databases">
        <authorList>
            <person name="Liu C."/>
            <person name="Sun Q."/>
        </authorList>
    </citation>
    <scope>NUCLEOTIDE SEQUENCE [LARGE SCALE GENOMIC DNA]</scope>
    <source>
        <strain evidence="1 2">NSJ-38</strain>
    </source>
</reference>
<organism evidence="1 2">
    <name type="scientific">Qiania dongpingensis</name>
    <dbReference type="NCBI Taxonomy" id="2763669"/>
    <lineage>
        <taxon>Bacteria</taxon>
        <taxon>Bacillati</taxon>
        <taxon>Bacillota</taxon>
        <taxon>Clostridia</taxon>
        <taxon>Lachnospirales</taxon>
        <taxon>Lachnospiraceae</taxon>
        <taxon>Qiania</taxon>
    </lineage>
</organism>
<dbReference type="CDD" id="cd07516">
    <property type="entry name" value="HAD_Pase"/>
    <property type="match status" value="1"/>
</dbReference>
<dbReference type="Proteomes" id="UP000515823">
    <property type="component" value="Chromosome"/>
</dbReference>
<dbReference type="NCBIfam" id="TIGR00099">
    <property type="entry name" value="Cof-subfamily"/>
    <property type="match status" value="1"/>
</dbReference>
<dbReference type="GO" id="GO:0000287">
    <property type="term" value="F:magnesium ion binding"/>
    <property type="evidence" value="ECO:0007669"/>
    <property type="project" value="TreeGrafter"/>
</dbReference>
<dbReference type="SUPFAM" id="SSF56784">
    <property type="entry name" value="HAD-like"/>
    <property type="match status" value="1"/>
</dbReference>
<dbReference type="GO" id="GO:0005829">
    <property type="term" value="C:cytosol"/>
    <property type="evidence" value="ECO:0007669"/>
    <property type="project" value="TreeGrafter"/>
</dbReference>
<keyword evidence="2" id="KW-1185">Reference proteome</keyword>